<name>A0A9P6WZW6_RHIOR</name>
<proteinExistence type="predicted"/>
<gene>
    <name evidence="1" type="ORF">G6F64_011140</name>
</gene>
<evidence type="ECO:0000313" key="2">
    <source>
        <dbReference type="Proteomes" id="UP000716291"/>
    </source>
</evidence>
<protein>
    <recommendedName>
        <fullName evidence="3">Reverse transcriptase domain-containing protein</fullName>
    </recommendedName>
</protein>
<accession>A0A9P6WZW6</accession>
<evidence type="ECO:0008006" key="3">
    <source>
        <dbReference type="Google" id="ProtNLM"/>
    </source>
</evidence>
<dbReference type="OrthoDB" id="2426083at2759"/>
<dbReference type="Proteomes" id="UP000716291">
    <property type="component" value="Unassembled WGS sequence"/>
</dbReference>
<comment type="caution">
    <text evidence="1">The sequence shown here is derived from an EMBL/GenBank/DDBJ whole genome shotgun (WGS) entry which is preliminary data.</text>
</comment>
<organism evidence="1 2">
    <name type="scientific">Rhizopus oryzae</name>
    <name type="common">Mucormycosis agent</name>
    <name type="synonym">Rhizopus arrhizus var. delemar</name>
    <dbReference type="NCBI Taxonomy" id="64495"/>
    <lineage>
        <taxon>Eukaryota</taxon>
        <taxon>Fungi</taxon>
        <taxon>Fungi incertae sedis</taxon>
        <taxon>Mucoromycota</taxon>
        <taxon>Mucoromycotina</taxon>
        <taxon>Mucoromycetes</taxon>
        <taxon>Mucorales</taxon>
        <taxon>Mucorineae</taxon>
        <taxon>Rhizopodaceae</taxon>
        <taxon>Rhizopus</taxon>
    </lineage>
</organism>
<keyword evidence="2" id="KW-1185">Reference proteome</keyword>
<reference evidence="1" key="1">
    <citation type="journal article" date="2020" name="Microb. Genom.">
        <title>Genetic diversity of clinical and environmental Mucorales isolates obtained from an investigation of mucormycosis cases among solid organ transplant recipients.</title>
        <authorList>
            <person name="Nguyen M.H."/>
            <person name="Kaul D."/>
            <person name="Muto C."/>
            <person name="Cheng S.J."/>
            <person name="Richter R.A."/>
            <person name="Bruno V.M."/>
            <person name="Liu G."/>
            <person name="Beyhan S."/>
            <person name="Sundermann A.J."/>
            <person name="Mounaud S."/>
            <person name="Pasculle A.W."/>
            <person name="Nierman W.C."/>
            <person name="Driscoll E."/>
            <person name="Cumbie R."/>
            <person name="Clancy C.J."/>
            <person name="Dupont C.L."/>
        </authorList>
    </citation>
    <scope>NUCLEOTIDE SEQUENCE</scope>
    <source>
        <strain evidence="1">GL11</strain>
    </source>
</reference>
<sequence length="281" mass="32193">MQANVYSHFILPVPLGRSLRQGDPIRPILFNLALELLIRAINDSQRIQGFLPPSLSLLTIRDPLYGPSSLQSVKVLAYANDLLIFLRNAADLAEAQRLTELYNQASNAKMNFDKTVGFSISGIPHPHWLPALATYGITKWHDRCSDESPTYLWYPLMHFTTHRRLFQGRLIAKITRACDIYKQRNLSIRGRATALNTMILSTLWHVLRISWISLQNLQAIHRTCREFLLFRVFPPVSFDVLQLSLNKGGLGILDPLSLQQALQFRWITPLIQHYHPFTIVS</sequence>
<evidence type="ECO:0000313" key="1">
    <source>
        <dbReference type="EMBL" id="KAG1302190.1"/>
    </source>
</evidence>
<dbReference type="AlphaFoldDB" id="A0A9P6WZW6"/>
<dbReference type="EMBL" id="JAANQT010002575">
    <property type="protein sequence ID" value="KAG1302190.1"/>
    <property type="molecule type" value="Genomic_DNA"/>
</dbReference>